<organism evidence="1">
    <name type="scientific">Dendroctonus ponderosae</name>
    <name type="common">Mountain pine beetle</name>
    <dbReference type="NCBI Taxonomy" id="77166"/>
    <lineage>
        <taxon>Eukaryota</taxon>
        <taxon>Metazoa</taxon>
        <taxon>Ecdysozoa</taxon>
        <taxon>Arthropoda</taxon>
        <taxon>Hexapoda</taxon>
        <taxon>Insecta</taxon>
        <taxon>Pterygota</taxon>
        <taxon>Neoptera</taxon>
        <taxon>Endopterygota</taxon>
        <taxon>Coleoptera</taxon>
        <taxon>Polyphaga</taxon>
        <taxon>Cucujiformia</taxon>
        <taxon>Curculionidae</taxon>
        <taxon>Scolytinae</taxon>
        <taxon>Dendroctonus</taxon>
    </lineage>
</organism>
<feature type="non-terminal residue" evidence="1">
    <location>
        <position position="1"/>
    </location>
</feature>
<dbReference type="InterPro" id="IPR017853">
    <property type="entry name" value="GH"/>
</dbReference>
<dbReference type="AlphaFoldDB" id="N6TMU6"/>
<dbReference type="PANTHER" id="PTHR11177">
    <property type="entry name" value="CHITINASE"/>
    <property type="match status" value="1"/>
</dbReference>
<dbReference type="Gene3D" id="3.20.20.80">
    <property type="entry name" value="Glycosidases"/>
    <property type="match status" value="1"/>
</dbReference>
<dbReference type="HOGENOM" id="CLU_1171691_0_0_1"/>
<protein>
    <submittedName>
        <fullName evidence="1">Uncharacterized protein</fullName>
    </submittedName>
</protein>
<dbReference type="PANTHER" id="PTHR11177:SF235">
    <property type="entry name" value="CHITINASE-LIKE PROTEIN IDGF1-RELATED"/>
    <property type="match status" value="1"/>
</dbReference>
<sequence>MKTINYSLPVLVVLASLCGFSVVDSQKDCGLKRLSTSKLVCYYGTLEDANGCFCTHVILPANSDVKRIETLKTKGVKVFIRVSDFHQGLIDLLKSTKVDGLELNLKKLTSKNDISDFISTIKTKLGSDLDIALSVPSKPELVAKYFDFKALSKHAELFILETAFLGASTNITFHPSRLSGMWDMQNTKYENQGLAVFFNLIKARRLQNEKGSISASYGYLSFYGVTTGILVIIANVT</sequence>
<gene>
    <name evidence="1" type="ORF">YQE_12715</name>
</gene>
<dbReference type="GO" id="GO:0004568">
    <property type="term" value="F:chitinase activity"/>
    <property type="evidence" value="ECO:0007669"/>
    <property type="project" value="TreeGrafter"/>
</dbReference>
<dbReference type="EMBL" id="KB741291">
    <property type="protein sequence ID" value="ENN70540.1"/>
    <property type="molecule type" value="Genomic_DNA"/>
</dbReference>
<evidence type="ECO:0000313" key="1">
    <source>
        <dbReference type="EMBL" id="ENN70540.1"/>
    </source>
</evidence>
<proteinExistence type="predicted"/>
<dbReference type="SUPFAM" id="SSF51445">
    <property type="entry name" value="(Trans)glycosidases"/>
    <property type="match status" value="1"/>
</dbReference>
<dbReference type="InterPro" id="IPR050314">
    <property type="entry name" value="Glycosyl_Hydrlase_18"/>
</dbReference>
<dbReference type="GO" id="GO:0008061">
    <property type="term" value="F:chitin binding"/>
    <property type="evidence" value="ECO:0007669"/>
    <property type="project" value="TreeGrafter"/>
</dbReference>
<reference evidence="1" key="1">
    <citation type="journal article" date="2013" name="Genome Biol.">
        <title>Draft genome of the mountain pine beetle, Dendroctonus ponderosae Hopkins, a major forest pest.</title>
        <authorList>
            <person name="Keeling C.I."/>
            <person name="Yuen M.M."/>
            <person name="Liao N.Y."/>
            <person name="Docking T.R."/>
            <person name="Chan S.K."/>
            <person name="Taylor G.A."/>
            <person name="Palmquist D.L."/>
            <person name="Jackman S.D."/>
            <person name="Nguyen A."/>
            <person name="Li M."/>
            <person name="Henderson H."/>
            <person name="Janes J.K."/>
            <person name="Zhao Y."/>
            <person name="Pandoh P."/>
            <person name="Moore R."/>
            <person name="Sperling F.A."/>
            <person name="Huber D.P."/>
            <person name="Birol I."/>
            <person name="Jones S.J."/>
            <person name="Bohlmann J."/>
        </authorList>
    </citation>
    <scope>NUCLEOTIDE SEQUENCE</scope>
</reference>
<dbReference type="GO" id="GO:0005576">
    <property type="term" value="C:extracellular region"/>
    <property type="evidence" value="ECO:0007669"/>
    <property type="project" value="TreeGrafter"/>
</dbReference>
<name>N6TMU6_DENPD</name>
<dbReference type="OrthoDB" id="76388at2759"/>
<dbReference type="GO" id="GO:0006032">
    <property type="term" value="P:chitin catabolic process"/>
    <property type="evidence" value="ECO:0007669"/>
    <property type="project" value="TreeGrafter"/>
</dbReference>
<accession>N6TMU6</accession>